<dbReference type="SUPFAM" id="SSF50129">
    <property type="entry name" value="GroES-like"/>
    <property type="match status" value="1"/>
</dbReference>
<comment type="caution">
    <text evidence="3">The sequence shown here is derived from an EMBL/GenBank/DDBJ whole genome shotgun (WGS) entry which is preliminary data.</text>
</comment>
<proteinExistence type="predicted"/>
<gene>
    <name evidence="3" type="primary">acuI</name>
    <name evidence="3" type="ORF">KMAL_20000</name>
</gene>
<dbReference type="RefSeq" id="WP_110095577.1">
    <property type="nucleotide sequence ID" value="NZ_NKUE01000018.1"/>
</dbReference>
<dbReference type="Gene3D" id="3.90.180.10">
    <property type="entry name" value="Medium-chain alcohol dehydrogenases, catalytic domain"/>
    <property type="match status" value="1"/>
</dbReference>
<name>A0A2S3W0E7_9PROT</name>
<dbReference type="PANTHER" id="PTHR43677">
    <property type="entry name" value="SHORT-CHAIN DEHYDROGENASE/REDUCTASE"/>
    <property type="match status" value="1"/>
</dbReference>
<dbReference type="EMBL" id="POTC01000026">
    <property type="protein sequence ID" value="POF62355.1"/>
    <property type="molecule type" value="Genomic_DNA"/>
</dbReference>
<dbReference type="InterPro" id="IPR013149">
    <property type="entry name" value="ADH-like_C"/>
</dbReference>
<keyword evidence="4" id="KW-1185">Reference proteome</keyword>
<evidence type="ECO:0000259" key="1">
    <source>
        <dbReference type="Pfam" id="PF00107"/>
    </source>
</evidence>
<organism evidence="3 4">
    <name type="scientific">Novacetimonas maltaceti</name>
    <dbReference type="NCBI Taxonomy" id="1203393"/>
    <lineage>
        <taxon>Bacteria</taxon>
        <taxon>Pseudomonadati</taxon>
        <taxon>Pseudomonadota</taxon>
        <taxon>Alphaproteobacteria</taxon>
        <taxon>Acetobacterales</taxon>
        <taxon>Acetobacteraceae</taxon>
        <taxon>Novacetimonas</taxon>
    </lineage>
</organism>
<dbReference type="Pfam" id="PF08240">
    <property type="entry name" value="ADH_N"/>
    <property type="match status" value="1"/>
</dbReference>
<dbReference type="CDD" id="cd08288">
    <property type="entry name" value="MDR_yhdh"/>
    <property type="match status" value="1"/>
</dbReference>
<keyword evidence="3" id="KW-0560">Oxidoreductase</keyword>
<sequence length="328" mass="34380">MFNAIMIDKTRAGSRAGVRSIDPADLPEGEITVRVDYSSLNYKDALAITGRGPVVRRFPMIPGIDLAGEILASDDPVHRPGDQVIANGWGLGEEHWGGLSQMARVHGKWLLPRPRGFSARQCMGIGTAGYTAMLCVMALEKGGVTPGDGDIVVTGAGGGVGGIAIALLARLGYRVVAVTGRDSLTEYLRMLGAAEVVGRSALAYTPRPLQGARWSGAIDVAGGKVLAALCASMRPGGVIAACGLAAGMDLPLTVAPFILRGITLRGIDSVMCPREQRMAAWARLERDLDPALIDSMCAEITLKQAITTAPQLLAGNIRGRTVVNTREG</sequence>
<dbReference type="AlphaFoldDB" id="A0A2S3W0E7"/>
<evidence type="ECO:0000313" key="3">
    <source>
        <dbReference type="EMBL" id="POF62355.1"/>
    </source>
</evidence>
<dbReference type="OrthoDB" id="9782155at2"/>
<dbReference type="SUPFAM" id="SSF51735">
    <property type="entry name" value="NAD(P)-binding Rossmann-fold domains"/>
    <property type="match status" value="1"/>
</dbReference>
<dbReference type="InterPro" id="IPR011032">
    <property type="entry name" value="GroES-like_sf"/>
</dbReference>
<evidence type="ECO:0000259" key="2">
    <source>
        <dbReference type="Pfam" id="PF08240"/>
    </source>
</evidence>
<dbReference type="NCBIfam" id="TIGR02823">
    <property type="entry name" value="oxido_YhdH"/>
    <property type="match status" value="1"/>
</dbReference>
<dbReference type="InterPro" id="IPR013154">
    <property type="entry name" value="ADH-like_N"/>
</dbReference>
<dbReference type="EC" id="1.3.1.84" evidence="3"/>
<feature type="domain" description="Alcohol dehydrogenase-like C-terminal" evidence="1">
    <location>
        <begin position="159"/>
        <end position="274"/>
    </location>
</feature>
<dbReference type="Proteomes" id="UP000237344">
    <property type="component" value="Unassembled WGS sequence"/>
</dbReference>
<dbReference type="InterPro" id="IPR036291">
    <property type="entry name" value="NAD(P)-bd_dom_sf"/>
</dbReference>
<protein>
    <submittedName>
        <fullName evidence="3">Acrylyl-CoA reductase AcuI</fullName>
        <ecNumber evidence="3">1.3.1.84</ecNumber>
    </submittedName>
</protein>
<evidence type="ECO:0000313" key="4">
    <source>
        <dbReference type="Proteomes" id="UP000237344"/>
    </source>
</evidence>
<accession>A0A2S3W0E7</accession>
<dbReference type="InterPro" id="IPR051397">
    <property type="entry name" value="Zn-ADH-like_protein"/>
</dbReference>
<reference evidence="3 4" key="1">
    <citation type="submission" date="2018-01" db="EMBL/GenBank/DDBJ databases">
        <title>Draft Genome Sequence of Komagataeibacter maltaceti LMG 1529, a Vinegar Producing Acetic Acid Bacterium Isolated from Malt Vinegar Brewery Acetifiers.</title>
        <authorList>
            <person name="Zhang Q."/>
            <person name="Hollensteiner J."/>
            <person name="Poehlein A."/>
            <person name="Daniel R."/>
        </authorList>
    </citation>
    <scope>NUCLEOTIDE SEQUENCE [LARGE SCALE GENOMIC DNA]</scope>
    <source>
        <strain evidence="3 4">LMG 1529</strain>
    </source>
</reference>
<dbReference type="PANTHER" id="PTHR43677:SF1">
    <property type="entry name" value="ACRYLYL-COA REDUCTASE ACUI-RELATED"/>
    <property type="match status" value="1"/>
</dbReference>
<dbReference type="Gene3D" id="3.40.50.720">
    <property type="entry name" value="NAD(P)-binding Rossmann-like Domain"/>
    <property type="match status" value="1"/>
</dbReference>
<dbReference type="InterPro" id="IPR014188">
    <property type="entry name" value="Acrylyl-CoA_reductase_AcuI"/>
</dbReference>
<dbReference type="GO" id="GO:0043957">
    <property type="term" value="F:acryloyl-CoA reductase (NADPH) activity"/>
    <property type="evidence" value="ECO:0007669"/>
    <property type="project" value="UniProtKB-EC"/>
</dbReference>
<dbReference type="Pfam" id="PF00107">
    <property type="entry name" value="ADH_zinc_N"/>
    <property type="match status" value="1"/>
</dbReference>
<feature type="domain" description="Alcohol dehydrogenase-like N-terminal" evidence="2">
    <location>
        <begin position="28"/>
        <end position="114"/>
    </location>
</feature>